<protein>
    <recommendedName>
        <fullName evidence="2">DUF7657 domain-containing protein</fullName>
    </recommendedName>
</protein>
<feature type="transmembrane region" description="Helical" evidence="1">
    <location>
        <begin position="368"/>
        <end position="388"/>
    </location>
</feature>
<keyword evidence="1" id="KW-0472">Membrane</keyword>
<evidence type="ECO:0000313" key="3">
    <source>
        <dbReference type="EMBL" id="APA85631.2"/>
    </source>
</evidence>
<feature type="transmembrane region" description="Helical" evidence="1">
    <location>
        <begin position="400"/>
        <end position="420"/>
    </location>
</feature>
<organism evidence="3 4">
    <name type="scientific">Paraburkholderia sprentiae WSM5005</name>
    <dbReference type="NCBI Taxonomy" id="754502"/>
    <lineage>
        <taxon>Bacteria</taxon>
        <taxon>Pseudomonadati</taxon>
        <taxon>Pseudomonadota</taxon>
        <taxon>Betaproteobacteria</taxon>
        <taxon>Burkholderiales</taxon>
        <taxon>Burkholderiaceae</taxon>
        <taxon>Paraburkholderia</taxon>
    </lineage>
</organism>
<dbReference type="AlphaFoldDB" id="A0A1I9YH48"/>
<feature type="transmembrane region" description="Helical" evidence="1">
    <location>
        <begin position="465"/>
        <end position="482"/>
    </location>
</feature>
<dbReference type="KEGG" id="pspw:BJG93_09700"/>
<feature type="transmembrane region" description="Helical" evidence="1">
    <location>
        <begin position="518"/>
        <end position="536"/>
    </location>
</feature>
<evidence type="ECO:0000313" key="4">
    <source>
        <dbReference type="Proteomes" id="UP000179860"/>
    </source>
</evidence>
<feature type="transmembrane region" description="Helical" evidence="1">
    <location>
        <begin position="494"/>
        <end position="512"/>
    </location>
</feature>
<evidence type="ECO:0000259" key="2">
    <source>
        <dbReference type="Pfam" id="PF24677"/>
    </source>
</evidence>
<feature type="transmembrane region" description="Helical" evidence="1">
    <location>
        <begin position="257"/>
        <end position="290"/>
    </location>
</feature>
<dbReference type="Pfam" id="PF24677">
    <property type="entry name" value="DUF7657"/>
    <property type="match status" value="1"/>
</dbReference>
<proteinExistence type="predicted"/>
<gene>
    <name evidence="3" type="ORF">BJG93_09700</name>
</gene>
<feature type="transmembrane region" description="Helical" evidence="1">
    <location>
        <begin position="212"/>
        <end position="228"/>
    </location>
</feature>
<dbReference type="STRING" id="754502.BJG93_09700"/>
<feature type="transmembrane region" description="Helical" evidence="1">
    <location>
        <begin position="69"/>
        <end position="87"/>
    </location>
</feature>
<dbReference type="EMBL" id="CP017561">
    <property type="protein sequence ID" value="APA85631.2"/>
    <property type="molecule type" value="Genomic_DNA"/>
</dbReference>
<accession>A0A1I9YH48</accession>
<reference evidence="3" key="1">
    <citation type="submission" date="2016-09" db="EMBL/GenBank/DDBJ databases">
        <title>The Complete Genome of Burkholderia sprentiae wsm5005.</title>
        <authorList>
            <person name="De Meyer S."/>
            <person name="Wang P."/>
            <person name="Terpolilli J."/>
        </authorList>
    </citation>
    <scope>NUCLEOTIDE SEQUENCE [LARGE SCALE GENOMIC DNA]</scope>
    <source>
        <strain evidence="3">WSM5005</strain>
    </source>
</reference>
<feature type="transmembrane region" description="Helical" evidence="1">
    <location>
        <begin position="441"/>
        <end position="459"/>
    </location>
</feature>
<dbReference type="OrthoDB" id="6053736at2"/>
<name>A0A1I9YH48_9BURK</name>
<feature type="domain" description="DUF7657" evidence="2">
    <location>
        <begin position="76"/>
        <end position="456"/>
    </location>
</feature>
<dbReference type="Proteomes" id="UP000179860">
    <property type="component" value="Chromosome 1"/>
</dbReference>
<feature type="transmembrane region" description="Helical" evidence="1">
    <location>
        <begin position="179"/>
        <end position="200"/>
    </location>
</feature>
<dbReference type="RefSeq" id="WP_154671803.1">
    <property type="nucleotide sequence ID" value="NZ_CP017561.2"/>
</dbReference>
<feature type="transmembrane region" description="Helical" evidence="1">
    <location>
        <begin position="234"/>
        <end position="250"/>
    </location>
</feature>
<feature type="transmembrane region" description="Helical" evidence="1">
    <location>
        <begin position="296"/>
        <end position="317"/>
    </location>
</feature>
<evidence type="ECO:0000256" key="1">
    <source>
        <dbReference type="SAM" id="Phobius"/>
    </source>
</evidence>
<keyword evidence="4" id="KW-1185">Reference proteome</keyword>
<reference evidence="3" key="2">
    <citation type="submission" date="2021-06" db="EMBL/GenBank/DDBJ databases">
        <authorList>
            <person name="Rogers T.H."/>
            <person name="Ramsay J.P."/>
            <person name="Wang P."/>
            <person name="Terpolilli J."/>
        </authorList>
    </citation>
    <scope>NUCLEOTIDE SEQUENCE</scope>
    <source>
        <strain evidence="3">WSM5005</strain>
    </source>
</reference>
<dbReference type="InterPro" id="IPR056074">
    <property type="entry name" value="DUF7657"/>
</dbReference>
<keyword evidence="1" id="KW-1133">Transmembrane helix</keyword>
<sequence length="647" mass="72645">MRGRSNNDKPARVVYRLRHCHGGSLANMRSKVTEFPGAVTAAKGYCLRYDRAFDAGIEFAMPTNAKRLLSFRWLLLITVALVGIVYVSQTWSPSSYGIVLQRLQAKDTGLVLGEPKPIRGDEWAVITSLTAASVNNHFERYNKTSPYNDDLRIAFGIPINDWGWLFKPTMMLYKFVNPAYAFSFHYFATFALFILGYTYLFRVVGAGRPQSMLLAFCAYFTAYSQFWWTDKGVLFALYGAAMACLFLRIPKWGRLILFYWLLTGMLIEMFYPPYIVSLAFVGAVFVIAYGKEWLRPAPFIGLLLAAGAAAGTASFYLKDYLIATTKTLYPGGRAFMGGGVGWRQAASQLFPFAMFDGHLHELVPNSNICEAGTFGVFFVLLAMCFANYRNLRTVFKDREFLRRTIILAIALAMMLAWELLPIPSSVGRILLWQNVQPSRMQYAQGLLLLIFVVHVVMRIGFSVTPARIVTLVAAVMLGWMLLKARAEVPFWPNLIDLLIIPFAIIAYLLARYTKMDPGIPLLVASVLTAALVIGRFNPLQQAWPIFNREETAVTAQMHAAVDPKTGYLVTQFLPAAVQNGLGFKSIAYTTAVPQWHFWNQFRNKVDAETFNTAFNRYSNIAMTDDAKPSNPTADSVKVPLAWFKTAP</sequence>
<keyword evidence="1" id="KW-0812">Transmembrane</keyword>